<dbReference type="RefSeq" id="WP_101671713.1">
    <property type="nucleotide sequence ID" value="NZ_PKGO01000001.1"/>
</dbReference>
<dbReference type="Pfam" id="PF00270">
    <property type="entry name" value="DEAD"/>
    <property type="match status" value="1"/>
</dbReference>
<keyword evidence="2 7" id="KW-0547">Nucleotide-binding</keyword>
<dbReference type="AlphaFoldDB" id="A0A2I1IJ75"/>
<dbReference type="InterPro" id="IPR011545">
    <property type="entry name" value="DEAD/DEAH_box_helicase_dom"/>
</dbReference>
<dbReference type="GO" id="GO:0005840">
    <property type="term" value="C:ribosome"/>
    <property type="evidence" value="ECO:0007669"/>
    <property type="project" value="TreeGrafter"/>
</dbReference>
<dbReference type="CDD" id="cd18787">
    <property type="entry name" value="SF2_C_DEAD"/>
    <property type="match status" value="1"/>
</dbReference>
<feature type="domain" description="Helicase ATP-binding" evidence="9">
    <location>
        <begin position="36"/>
        <end position="224"/>
    </location>
</feature>
<evidence type="ECO:0000259" key="11">
    <source>
        <dbReference type="PROSITE" id="PS51195"/>
    </source>
</evidence>
<evidence type="ECO:0000313" key="12">
    <source>
        <dbReference type="EMBL" id="PKY71187.1"/>
    </source>
</evidence>
<feature type="region of interest" description="Disordered" evidence="8">
    <location>
        <begin position="393"/>
        <end position="498"/>
    </location>
</feature>
<reference evidence="12 13" key="1">
    <citation type="submission" date="2017-12" db="EMBL/GenBank/DDBJ databases">
        <title>Phylogenetic diversity of female urinary microbiome.</title>
        <authorList>
            <person name="Thomas-White K."/>
            <person name="Wolfe A.J."/>
        </authorList>
    </citation>
    <scope>NUCLEOTIDE SEQUENCE [LARGE SCALE GENOMIC DNA]</scope>
    <source>
        <strain evidence="12 13">UMB0426</strain>
    </source>
</reference>
<dbReference type="GO" id="GO:0016787">
    <property type="term" value="F:hydrolase activity"/>
    <property type="evidence" value="ECO:0007669"/>
    <property type="project" value="UniProtKB-KW"/>
</dbReference>
<dbReference type="EMBL" id="PKGO01000001">
    <property type="protein sequence ID" value="PKY71187.1"/>
    <property type="molecule type" value="Genomic_DNA"/>
</dbReference>
<dbReference type="CDD" id="cd00268">
    <property type="entry name" value="DEADc"/>
    <property type="match status" value="1"/>
</dbReference>
<feature type="compositionally biased region" description="Basic and acidic residues" evidence="8">
    <location>
        <begin position="457"/>
        <end position="467"/>
    </location>
</feature>
<evidence type="ECO:0000256" key="6">
    <source>
        <dbReference type="PROSITE-ProRule" id="PRU00552"/>
    </source>
</evidence>
<dbReference type="GO" id="GO:0005524">
    <property type="term" value="F:ATP binding"/>
    <property type="evidence" value="ECO:0007669"/>
    <property type="project" value="UniProtKB-KW"/>
</dbReference>
<dbReference type="InterPro" id="IPR014001">
    <property type="entry name" value="Helicase_ATP-bd"/>
</dbReference>
<dbReference type="InterPro" id="IPR044742">
    <property type="entry name" value="DEAD/DEAH_RhlB"/>
</dbReference>
<dbReference type="Pfam" id="PF00271">
    <property type="entry name" value="Helicase_C"/>
    <property type="match status" value="1"/>
</dbReference>
<accession>A0A2I1IJ75</accession>
<dbReference type="PANTHER" id="PTHR47963">
    <property type="entry name" value="DEAD-BOX ATP-DEPENDENT RNA HELICASE 47, MITOCHONDRIAL"/>
    <property type="match status" value="1"/>
</dbReference>
<comment type="similarity">
    <text evidence="7">Belongs to the DEAD box helicase family.</text>
</comment>
<dbReference type="PANTHER" id="PTHR47963:SF8">
    <property type="entry name" value="ATP-DEPENDENT RNA HELICASE DEAD"/>
    <property type="match status" value="1"/>
</dbReference>
<evidence type="ECO:0000313" key="13">
    <source>
        <dbReference type="Proteomes" id="UP000242755"/>
    </source>
</evidence>
<comment type="caution">
    <text evidence="12">The sequence shown here is derived from an EMBL/GenBank/DDBJ whole genome shotgun (WGS) entry which is preliminary data.</text>
</comment>
<dbReference type="InterPro" id="IPR014014">
    <property type="entry name" value="RNA_helicase_DEAD_Q_motif"/>
</dbReference>
<gene>
    <name evidence="12" type="ORF">CYJ40_00450</name>
</gene>
<evidence type="ECO:0000256" key="4">
    <source>
        <dbReference type="ARBA" id="ARBA00022806"/>
    </source>
</evidence>
<dbReference type="GO" id="GO:0005829">
    <property type="term" value="C:cytosol"/>
    <property type="evidence" value="ECO:0007669"/>
    <property type="project" value="TreeGrafter"/>
</dbReference>
<dbReference type="GO" id="GO:0003724">
    <property type="term" value="F:RNA helicase activity"/>
    <property type="evidence" value="ECO:0007669"/>
    <property type="project" value="UniProtKB-EC"/>
</dbReference>
<dbReference type="SMART" id="SM00490">
    <property type="entry name" value="HELICc"/>
    <property type="match status" value="1"/>
</dbReference>
<organism evidence="12 13">
    <name type="scientific">Brevibacterium ravenspurgense</name>
    <dbReference type="NCBI Taxonomy" id="479117"/>
    <lineage>
        <taxon>Bacteria</taxon>
        <taxon>Bacillati</taxon>
        <taxon>Actinomycetota</taxon>
        <taxon>Actinomycetes</taxon>
        <taxon>Micrococcales</taxon>
        <taxon>Brevibacteriaceae</taxon>
        <taxon>Brevibacterium</taxon>
    </lineage>
</organism>
<dbReference type="InterPro" id="IPR050547">
    <property type="entry name" value="DEAD_box_RNA_helicases"/>
</dbReference>
<evidence type="ECO:0000259" key="9">
    <source>
        <dbReference type="PROSITE" id="PS51192"/>
    </source>
</evidence>
<dbReference type="InterPro" id="IPR000629">
    <property type="entry name" value="RNA-helicase_DEAD-box_CS"/>
</dbReference>
<evidence type="ECO:0000256" key="8">
    <source>
        <dbReference type="SAM" id="MobiDB-lite"/>
    </source>
</evidence>
<evidence type="ECO:0000256" key="1">
    <source>
        <dbReference type="ARBA" id="ARBA00012552"/>
    </source>
</evidence>
<dbReference type="InterPro" id="IPR027417">
    <property type="entry name" value="P-loop_NTPase"/>
</dbReference>
<dbReference type="Proteomes" id="UP000242755">
    <property type="component" value="Unassembled WGS sequence"/>
</dbReference>
<sequence>MTEQKTFADFGVSGPIVAALADHGITEPFPIQSMTLPIALGGADIIGQAQTGTGKTLGFGLPLLQRLDAPVRPEFAPAEGSTPEIPEAGRAPRGLVVAPTRELAQQVAGELATAAEKLQVKVVTIYGGRDYEPQIESLKAGADVVVGTPGRLLDLYGRRILKLSEITTVVLDEADEMLDLGFLPDVERIIAALPAGRQTMLFSATMPGAVVTMARRYMHQPTHIRAANEQSAHEKTANIKQFAYRAHAMDKAELVGRVLQSEGRGRTIIFAKTKRTADRLAEELTDRGFNARPLHGDLNQQARERALKNFRTGKTDVLVATDVAARGIDVEDVTHVINYQCPDDESTYIHRVGRTGRAGSTGIAITLIDWDDIPRWNMIARTLEQDLEAKETYSTSPHLFEEQNIPKGTKGRLPRAQSAKSEGSGSGRGENRRSGRGGRRRDDSKPRRPRRRTRGGKSVEKGSDAQKSDPAQQAKTSDGDAPKRRRRRRRTRGGAQED</sequence>
<evidence type="ECO:0000256" key="2">
    <source>
        <dbReference type="ARBA" id="ARBA00022741"/>
    </source>
</evidence>
<dbReference type="STRING" id="1176165.GCA_001584405_01847"/>
<protein>
    <recommendedName>
        <fullName evidence="1">RNA helicase</fullName>
        <ecNumber evidence="1">3.6.4.13</ecNumber>
    </recommendedName>
</protein>
<dbReference type="PROSITE" id="PS51195">
    <property type="entry name" value="Q_MOTIF"/>
    <property type="match status" value="1"/>
</dbReference>
<dbReference type="GO" id="GO:0009409">
    <property type="term" value="P:response to cold"/>
    <property type="evidence" value="ECO:0007669"/>
    <property type="project" value="TreeGrafter"/>
</dbReference>
<dbReference type="InterPro" id="IPR001650">
    <property type="entry name" value="Helicase_C-like"/>
</dbReference>
<evidence type="ECO:0000256" key="5">
    <source>
        <dbReference type="ARBA" id="ARBA00022840"/>
    </source>
</evidence>
<dbReference type="PROSITE" id="PS51192">
    <property type="entry name" value="HELICASE_ATP_BIND_1"/>
    <property type="match status" value="1"/>
</dbReference>
<evidence type="ECO:0000256" key="7">
    <source>
        <dbReference type="RuleBase" id="RU000492"/>
    </source>
</evidence>
<dbReference type="SUPFAM" id="SSF52540">
    <property type="entry name" value="P-loop containing nucleoside triphosphate hydrolases"/>
    <property type="match status" value="1"/>
</dbReference>
<feature type="domain" description="Helicase C-terminal" evidence="10">
    <location>
        <begin position="253"/>
        <end position="403"/>
    </location>
</feature>
<keyword evidence="5 7" id="KW-0067">ATP-binding</keyword>
<feature type="short sequence motif" description="Q motif" evidence="6">
    <location>
        <begin position="5"/>
        <end position="33"/>
    </location>
</feature>
<evidence type="ECO:0000256" key="3">
    <source>
        <dbReference type="ARBA" id="ARBA00022801"/>
    </source>
</evidence>
<keyword evidence="4 7" id="KW-0347">Helicase</keyword>
<name>A0A2I1IJ75_9MICO</name>
<dbReference type="EC" id="3.6.4.13" evidence="1"/>
<dbReference type="GO" id="GO:0033592">
    <property type="term" value="F:RNA strand annealing activity"/>
    <property type="evidence" value="ECO:0007669"/>
    <property type="project" value="TreeGrafter"/>
</dbReference>
<dbReference type="SMART" id="SM00487">
    <property type="entry name" value="DEXDc"/>
    <property type="match status" value="1"/>
</dbReference>
<dbReference type="Gene3D" id="3.40.50.300">
    <property type="entry name" value="P-loop containing nucleotide triphosphate hydrolases"/>
    <property type="match status" value="2"/>
</dbReference>
<dbReference type="PROSITE" id="PS51194">
    <property type="entry name" value="HELICASE_CTER"/>
    <property type="match status" value="1"/>
</dbReference>
<proteinExistence type="inferred from homology"/>
<dbReference type="PROSITE" id="PS00039">
    <property type="entry name" value="DEAD_ATP_HELICASE"/>
    <property type="match status" value="1"/>
</dbReference>
<feature type="domain" description="DEAD-box RNA helicase Q" evidence="11">
    <location>
        <begin position="5"/>
        <end position="33"/>
    </location>
</feature>
<keyword evidence="3 7" id="KW-0378">Hydrolase</keyword>
<evidence type="ECO:0000259" key="10">
    <source>
        <dbReference type="PROSITE" id="PS51194"/>
    </source>
</evidence>
<feature type="compositionally biased region" description="Basic residues" evidence="8">
    <location>
        <begin position="483"/>
        <end position="492"/>
    </location>
</feature>